<name>L0HHL3_METFS</name>
<dbReference type="InterPro" id="IPR012337">
    <property type="entry name" value="RNaseH-like_sf"/>
</dbReference>
<evidence type="ECO:0000256" key="3">
    <source>
        <dbReference type="ARBA" id="ARBA00022695"/>
    </source>
</evidence>
<sequence precursor="true">MQIEIRMGMSLYPGSCNAVVAPVHVMVSAINSNADLQRFLFLYIGGNYTRVLSGIPRDSTNFEIRHAFTAHQPLSVLREASHTIVLVEHDPTLFEGAEKMLAPVARALKDTGRESLVILYAPAIDRTFAALMRQADRIIEIAAAEVLSPRVFLRAIRLQRTGRPVRSKRRTRNTAGNLRTWQRSTPARRSLPATTRWRRRLSLFWLRSSNARSISMLRGMAMWIIDSAYRNGGIDLWTNEDGAVTRVHHPYDPLFFVHFADPHASHEMIGTLEERYGAEECTIRTVFDSLLGYRVFADRRVAEAIEGQAQYDVQLFNVDVHRDQRFMAEYEFFPCSGNGTDRFSQEGSHDLDSITIRIHGEPERSAALPEIELVHERTERFAGPEGTVLSDLFSRVSSLDPDVILMPDADAWMPRLRRLAQRHGLVMPFSRNGKYRSMDSRSYWSYGKMEHKDAALVPGGRVLIDTERSFVYREGGLEGVLMSARLSGLSPNLASRFTPGTLISSYETYEAVRRGIAVPFRKSDSETIRRISTLQSADRGGMMFQPRPGVFENVEEIDFTSMYPSIIVQGNLSPETIGYPEQPGFLPAVLNPLLDLRIRTKQLKKTDPAFDGIDSILKWMLVTCFGYTGYKNAKFGRIEVHKGITKQSWEILIKTKDISEKMGFTVLHGIVDCLWVQGSGIGLLKARVEQEIGLPLEVEHFDWIVFDPLADGFGAHNRYFGRHPDGSVKVRGIAARAVTTRRSSPAPCSGRC</sequence>
<evidence type="ECO:0000256" key="1">
    <source>
        <dbReference type="ARBA" id="ARBA00012417"/>
    </source>
</evidence>
<dbReference type="InterPro" id="IPR023211">
    <property type="entry name" value="DNA_pol_palm_dom_sf"/>
</dbReference>
<dbReference type="NCBIfam" id="NF004416">
    <property type="entry name" value="PRK05761.1-2"/>
    <property type="match status" value="1"/>
</dbReference>
<dbReference type="RefSeq" id="WP_015286214.1">
    <property type="nucleotide sequence ID" value="NC_019943.1"/>
</dbReference>
<dbReference type="EC" id="2.7.7.7" evidence="1"/>
<keyword evidence="2" id="KW-0808">Transferase</keyword>
<dbReference type="PANTHER" id="PTHR10322:SF23">
    <property type="entry name" value="DNA POLYMERASE DELTA CATALYTIC SUBUNIT"/>
    <property type="match status" value="1"/>
</dbReference>
<organism evidence="8 9">
    <name type="scientific">Methanoregula formicica (strain DSM 22288 / NBRC 105244 / SMSP)</name>
    <dbReference type="NCBI Taxonomy" id="593750"/>
    <lineage>
        <taxon>Archaea</taxon>
        <taxon>Methanobacteriati</taxon>
        <taxon>Methanobacteriota</taxon>
        <taxon>Stenosarchaea group</taxon>
        <taxon>Methanomicrobia</taxon>
        <taxon>Methanomicrobiales</taxon>
        <taxon>Methanoregulaceae</taxon>
        <taxon>Methanoregula</taxon>
    </lineage>
</organism>
<dbReference type="HOGENOM" id="CLU_369908_0_0_2"/>
<dbReference type="Gene3D" id="3.90.1600.10">
    <property type="entry name" value="Palm domain of DNA polymerase"/>
    <property type="match status" value="1"/>
</dbReference>
<reference evidence="9" key="1">
    <citation type="submission" date="2011-12" db="EMBL/GenBank/DDBJ databases">
        <title>Complete sequence of Methanoregula formicicum SMSP.</title>
        <authorList>
            <person name="Lucas S."/>
            <person name="Han J."/>
            <person name="Lapidus A."/>
            <person name="Cheng J.-F."/>
            <person name="Goodwin L."/>
            <person name="Pitluck S."/>
            <person name="Peters L."/>
            <person name="Ovchinnikova G."/>
            <person name="Teshima H."/>
            <person name="Detter J.C."/>
            <person name="Han C."/>
            <person name="Tapia R."/>
            <person name="Land M."/>
            <person name="Hauser L."/>
            <person name="Kyrpides N."/>
            <person name="Ivanova N."/>
            <person name="Pagani I."/>
            <person name="Imachi H."/>
            <person name="Tamaki H."/>
            <person name="Sekiguchi Y."/>
            <person name="Kamagata Y."/>
            <person name="Cadillo-Quiroz H."/>
            <person name="Zinder S."/>
            <person name="Liu W.-T."/>
            <person name="Woyke T."/>
        </authorList>
    </citation>
    <scope>NUCLEOTIDE SEQUENCE [LARGE SCALE GENOMIC DNA]</scope>
    <source>
        <strain evidence="9">DSM 22288 / NBRC 105244 / SMSP</strain>
    </source>
</reference>
<dbReference type="GeneID" id="14309638"/>
<evidence type="ECO:0000256" key="2">
    <source>
        <dbReference type="ARBA" id="ARBA00022679"/>
    </source>
</evidence>
<evidence type="ECO:0000259" key="7">
    <source>
        <dbReference type="Pfam" id="PF00136"/>
    </source>
</evidence>
<dbReference type="KEGG" id="mfo:Metfor_2246"/>
<reference evidence="8 9" key="2">
    <citation type="journal article" date="2014" name="Genome Announc.">
        <title>Complete Genome Sequence of Methanoregula formicica SMSPT, a Mesophilic Hydrogenotrophic Methanogen Isolated from a Methanogenic Upflow Anaerobic Sludge Blanket Reactor.</title>
        <authorList>
            <person name="Yamamoto K."/>
            <person name="Tamaki H."/>
            <person name="Cadillo-Quiroz H."/>
            <person name="Imachi H."/>
            <person name="Kyrpides N."/>
            <person name="Woyke T."/>
            <person name="Goodwin L."/>
            <person name="Zinder S.H."/>
            <person name="Kamagata Y."/>
            <person name="Liu W.T."/>
        </authorList>
    </citation>
    <scope>NUCLEOTIDE SEQUENCE [LARGE SCALE GENOMIC DNA]</scope>
    <source>
        <strain evidence="9">DSM 22288 / NBRC 105244 / SMSP</strain>
    </source>
</reference>
<evidence type="ECO:0000256" key="4">
    <source>
        <dbReference type="ARBA" id="ARBA00022932"/>
    </source>
</evidence>
<keyword evidence="3" id="KW-0548">Nucleotidyltransferase</keyword>
<accession>L0HHL3</accession>
<dbReference type="PANTHER" id="PTHR10322">
    <property type="entry name" value="DNA POLYMERASE CATALYTIC SUBUNIT"/>
    <property type="match status" value="1"/>
</dbReference>
<dbReference type="GO" id="GO:0006261">
    <property type="term" value="P:DNA-templated DNA replication"/>
    <property type="evidence" value="ECO:0007669"/>
    <property type="project" value="TreeGrafter"/>
</dbReference>
<evidence type="ECO:0000313" key="9">
    <source>
        <dbReference type="Proteomes" id="UP000010824"/>
    </source>
</evidence>
<dbReference type="EMBL" id="CP003167">
    <property type="protein sequence ID" value="AGB03251.1"/>
    <property type="molecule type" value="Genomic_DNA"/>
</dbReference>
<dbReference type="InterPro" id="IPR050240">
    <property type="entry name" value="DNA_pol_type-B"/>
</dbReference>
<keyword evidence="5" id="KW-0238">DNA-binding</keyword>
<gene>
    <name evidence="8" type="ordered locus">Metfor_2246</name>
</gene>
<dbReference type="OrthoDB" id="8639at2157"/>
<dbReference type="SUPFAM" id="SSF56672">
    <property type="entry name" value="DNA/RNA polymerases"/>
    <property type="match status" value="1"/>
</dbReference>
<feature type="domain" description="DNA-directed DNA polymerase family B multifunctional" evidence="7">
    <location>
        <begin position="538"/>
        <end position="577"/>
    </location>
</feature>
<dbReference type="eggNOG" id="arCOG07763">
    <property type="taxonomic scope" value="Archaea"/>
</dbReference>
<dbReference type="SUPFAM" id="SSF53098">
    <property type="entry name" value="Ribonuclease H-like"/>
    <property type="match status" value="1"/>
</dbReference>
<evidence type="ECO:0000256" key="6">
    <source>
        <dbReference type="ARBA" id="ARBA00049244"/>
    </source>
</evidence>
<proteinExistence type="predicted"/>
<keyword evidence="9" id="KW-1185">Reference proteome</keyword>
<comment type="catalytic activity">
    <reaction evidence="6">
        <text>DNA(n) + a 2'-deoxyribonucleoside 5'-triphosphate = DNA(n+1) + diphosphate</text>
        <dbReference type="Rhea" id="RHEA:22508"/>
        <dbReference type="Rhea" id="RHEA-COMP:17339"/>
        <dbReference type="Rhea" id="RHEA-COMP:17340"/>
        <dbReference type="ChEBI" id="CHEBI:33019"/>
        <dbReference type="ChEBI" id="CHEBI:61560"/>
        <dbReference type="ChEBI" id="CHEBI:173112"/>
        <dbReference type="EC" id="2.7.7.7"/>
    </reaction>
</comment>
<dbReference type="GO" id="GO:0003887">
    <property type="term" value="F:DNA-directed DNA polymerase activity"/>
    <property type="evidence" value="ECO:0007669"/>
    <property type="project" value="UniProtKB-KW"/>
</dbReference>
<keyword evidence="4" id="KW-0239">DNA-directed DNA polymerase</keyword>
<evidence type="ECO:0000256" key="5">
    <source>
        <dbReference type="ARBA" id="ARBA00023125"/>
    </source>
</evidence>
<dbReference type="GO" id="GO:0003677">
    <property type="term" value="F:DNA binding"/>
    <property type="evidence" value="ECO:0007669"/>
    <property type="project" value="UniProtKB-KW"/>
</dbReference>
<dbReference type="Proteomes" id="UP000010824">
    <property type="component" value="Chromosome"/>
</dbReference>
<dbReference type="InParanoid" id="L0HHL3"/>
<dbReference type="InterPro" id="IPR006134">
    <property type="entry name" value="DNA-dir_DNA_pol_B_multi_dom"/>
</dbReference>
<dbReference type="GO" id="GO:0000166">
    <property type="term" value="F:nucleotide binding"/>
    <property type="evidence" value="ECO:0007669"/>
    <property type="project" value="InterPro"/>
</dbReference>
<dbReference type="Pfam" id="PF00136">
    <property type="entry name" value="DNA_pol_B"/>
    <property type="match status" value="1"/>
</dbReference>
<protein>
    <recommendedName>
        <fullName evidence="1">DNA-directed DNA polymerase</fullName>
        <ecNumber evidence="1">2.7.7.7</ecNumber>
    </recommendedName>
</protein>
<dbReference type="Gene3D" id="1.10.287.690">
    <property type="entry name" value="Helix hairpin bin"/>
    <property type="match status" value="1"/>
</dbReference>
<evidence type="ECO:0000313" key="8">
    <source>
        <dbReference type="EMBL" id="AGB03251.1"/>
    </source>
</evidence>
<dbReference type="InterPro" id="IPR043502">
    <property type="entry name" value="DNA/RNA_pol_sf"/>
</dbReference>
<dbReference type="STRING" id="593750.Metfor_2246"/>
<dbReference type="AlphaFoldDB" id="L0HHL3"/>
<dbReference type="eggNOG" id="arCOG00329">
    <property type="taxonomic scope" value="Archaea"/>
</dbReference>